<organism evidence="1">
    <name type="scientific">Arundo donax</name>
    <name type="common">Giant reed</name>
    <name type="synonym">Donax arundinaceus</name>
    <dbReference type="NCBI Taxonomy" id="35708"/>
    <lineage>
        <taxon>Eukaryota</taxon>
        <taxon>Viridiplantae</taxon>
        <taxon>Streptophyta</taxon>
        <taxon>Embryophyta</taxon>
        <taxon>Tracheophyta</taxon>
        <taxon>Spermatophyta</taxon>
        <taxon>Magnoliopsida</taxon>
        <taxon>Liliopsida</taxon>
        <taxon>Poales</taxon>
        <taxon>Poaceae</taxon>
        <taxon>PACMAD clade</taxon>
        <taxon>Arundinoideae</taxon>
        <taxon>Arundineae</taxon>
        <taxon>Arundo</taxon>
    </lineage>
</organism>
<evidence type="ECO:0000313" key="1">
    <source>
        <dbReference type="EMBL" id="JAE28005.1"/>
    </source>
</evidence>
<name>A0A0A9GS76_ARUDO</name>
<reference evidence="1" key="2">
    <citation type="journal article" date="2015" name="Data Brief">
        <title>Shoot transcriptome of the giant reed, Arundo donax.</title>
        <authorList>
            <person name="Barrero R.A."/>
            <person name="Guerrero F.D."/>
            <person name="Moolhuijzen P."/>
            <person name="Goolsby J.A."/>
            <person name="Tidwell J."/>
            <person name="Bellgard S.E."/>
            <person name="Bellgard M.I."/>
        </authorList>
    </citation>
    <scope>NUCLEOTIDE SEQUENCE</scope>
    <source>
        <tissue evidence="1">Shoot tissue taken approximately 20 cm above the soil surface</tissue>
    </source>
</reference>
<dbReference type="EMBL" id="GBRH01169891">
    <property type="protein sequence ID" value="JAE28005.1"/>
    <property type="molecule type" value="Transcribed_RNA"/>
</dbReference>
<proteinExistence type="predicted"/>
<accession>A0A0A9GS76</accession>
<protein>
    <submittedName>
        <fullName evidence="1">Uncharacterized protein</fullName>
    </submittedName>
</protein>
<sequence length="28" mass="3179">MLLHKSQGTLDVQVGAQMIGSIWNHERE</sequence>
<dbReference type="AlphaFoldDB" id="A0A0A9GS76"/>
<reference evidence="1" key="1">
    <citation type="submission" date="2014-09" db="EMBL/GenBank/DDBJ databases">
        <authorList>
            <person name="Magalhaes I.L.F."/>
            <person name="Oliveira U."/>
            <person name="Santos F.R."/>
            <person name="Vidigal T.H.D.A."/>
            <person name="Brescovit A.D."/>
            <person name="Santos A.J."/>
        </authorList>
    </citation>
    <scope>NUCLEOTIDE SEQUENCE</scope>
    <source>
        <tissue evidence="1">Shoot tissue taken approximately 20 cm above the soil surface</tissue>
    </source>
</reference>